<dbReference type="Gene3D" id="3.40.640.10">
    <property type="entry name" value="Type I PLP-dependent aspartate aminotransferase-like (Major domain)"/>
    <property type="match status" value="1"/>
</dbReference>
<feature type="active site" description="Proton acceptor" evidence="3">
    <location>
        <position position="180"/>
    </location>
</feature>
<dbReference type="PANTHER" id="PTHR30244:SF36">
    <property type="entry name" value="3-OXO-GLUCOSE-6-PHOSPHATE:GLUTAMATE AMINOTRANSFERASE"/>
    <property type="match status" value="1"/>
</dbReference>
<name>A0A7C3N807_UNCW3</name>
<dbReference type="GO" id="GO:0008483">
    <property type="term" value="F:transaminase activity"/>
    <property type="evidence" value="ECO:0007669"/>
    <property type="project" value="TreeGrafter"/>
</dbReference>
<proteinExistence type="inferred from homology"/>
<dbReference type="Pfam" id="PF01041">
    <property type="entry name" value="DegT_DnrJ_EryC1"/>
    <property type="match status" value="1"/>
</dbReference>
<evidence type="ECO:0000256" key="2">
    <source>
        <dbReference type="ARBA" id="ARBA00037999"/>
    </source>
</evidence>
<accession>A0A7C3N807</accession>
<dbReference type="GO" id="GO:0030170">
    <property type="term" value="F:pyridoxal phosphate binding"/>
    <property type="evidence" value="ECO:0007669"/>
    <property type="project" value="TreeGrafter"/>
</dbReference>
<dbReference type="PIRSF" id="PIRSF000390">
    <property type="entry name" value="PLP_StrS"/>
    <property type="match status" value="1"/>
</dbReference>
<sequence length="355" mass="41196">MIPFCQLNRDMEEFERIKKRLDEFFQRGKFILGYYNEEFEKVFGNFIGKKYVVGTGNATDSLYLIFRALKAKKVGLCASSPLPCAQAIKMAGCEMVLFDTYDNTGLIDIDKFKKSRKKIDVLLAVHLYGQAEYVEILKDRCDSIGITLVEDCSQSIDTYIEDKHTGKFSILSAFSFYPTKNLGCWGDGGAIATDDRNLFEKLQKMRNYGQKEIYSAMQEGINSRLDEIQALVLLEKIKSLKIKNEKRRRIMRMYKEGIDNKNVTLPSLRYFETSNGHLFPIFSKRRDELKEHLLKEGILTAVHYPYPLHKQKYFYQKSSFPFSEKLSKTELSLPIFPEMTEEEVKKVIYGVNSFK</sequence>
<dbReference type="AlphaFoldDB" id="A0A7C3N807"/>
<evidence type="ECO:0000256" key="1">
    <source>
        <dbReference type="ARBA" id="ARBA00022898"/>
    </source>
</evidence>
<dbReference type="GO" id="GO:0000271">
    <property type="term" value="P:polysaccharide biosynthetic process"/>
    <property type="evidence" value="ECO:0007669"/>
    <property type="project" value="TreeGrafter"/>
</dbReference>
<evidence type="ECO:0000256" key="5">
    <source>
        <dbReference type="RuleBase" id="RU004508"/>
    </source>
</evidence>
<dbReference type="PANTHER" id="PTHR30244">
    <property type="entry name" value="TRANSAMINASE"/>
    <property type="match status" value="1"/>
</dbReference>
<organism evidence="6">
    <name type="scientific">candidate division WOR-3 bacterium</name>
    <dbReference type="NCBI Taxonomy" id="2052148"/>
    <lineage>
        <taxon>Bacteria</taxon>
        <taxon>Bacteria division WOR-3</taxon>
    </lineage>
</organism>
<protein>
    <recommendedName>
        <fullName evidence="7">DegT/DnrJ/EryC1/StrS family aminotransferase</fullName>
    </recommendedName>
</protein>
<dbReference type="InterPro" id="IPR015424">
    <property type="entry name" value="PyrdxlP-dep_Trfase"/>
</dbReference>
<keyword evidence="1 4" id="KW-0663">Pyridoxal phosphate</keyword>
<evidence type="ECO:0000256" key="4">
    <source>
        <dbReference type="PIRSR" id="PIRSR000390-2"/>
    </source>
</evidence>
<comment type="similarity">
    <text evidence="2 5">Belongs to the DegT/DnrJ/EryC1 family.</text>
</comment>
<evidence type="ECO:0000256" key="3">
    <source>
        <dbReference type="PIRSR" id="PIRSR000390-1"/>
    </source>
</evidence>
<evidence type="ECO:0008006" key="7">
    <source>
        <dbReference type="Google" id="ProtNLM"/>
    </source>
</evidence>
<dbReference type="InterPro" id="IPR000653">
    <property type="entry name" value="DegT/StrS_aminotransferase"/>
</dbReference>
<dbReference type="EMBL" id="DSTT01000003">
    <property type="protein sequence ID" value="HFK23603.1"/>
    <property type="molecule type" value="Genomic_DNA"/>
</dbReference>
<dbReference type="InterPro" id="IPR015422">
    <property type="entry name" value="PyrdxlP-dep_Trfase_small"/>
</dbReference>
<dbReference type="InterPro" id="IPR015421">
    <property type="entry name" value="PyrdxlP-dep_Trfase_major"/>
</dbReference>
<comment type="caution">
    <text evidence="6">The sequence shown here is derived from an EMBL/GenBank/DDBJ whole genome shotgun (WGS) entry which is preliminary data.</text>
</comment>
<dbReference type="SUPFAM" id="SSF53383">
    <property type="entry name" value="PLP-dependent transferases"/>
    <property type="match status" value="1"/>
</dbReference>
<reference evidence="6" key="1">
    <citation type="journal article" date="2020" name="mSystems">
        <title>Genome- and Community-Level Interaction Insights into Carbon Utilization and Element Cycling Functions of Hydrothermarchaeota in Hydrothermal Sediment.</title>
        <authorList>
            <person name="Zhou Z."/>
            <person name="Liu Y."/>
            <person name="Xu W."/>
            <person name="Pan J."/>
            <person name="Luo Z.H."/>
            <person name="Li M."/>
        </authorList>
    </citation>
    <scope>NUCLEOTIDE SEQUENCE [LARGE SCALE GENOMIC DNA]</scope>
    <source>
        <strain evidence="6">SpSt-464</strain>
    </source>
</reference>
<dbReference type="Gene3D" id="3.90.1150.10">
    <property type="entry name" value="Aspartate Aminotransferase, domain 1"/>
    <property type="match status" value="1"/>
</dbReference>
<feature type="modified residue" description="N6-(pyridoxal phosphate)lysine" evidence="4">
    <location>
        <position position="180"/>
    </location>
</feature>
<evidence type="ECO:0000313" key="6">
    <source>
        <dbReference type="EMBL" id="HFK23603.1"/>
    </source>
</evidence>
<gene>
    <name evidence="6" type="ORF">ENS15_03000</name>
</gene>